<feature type="region of interest" description="Disordered" evidence="1">
    <location>
        <begin position="48"/>
        <end position="69"/>
    </location>
</feature>
<organism evidence="2 3">
    <name type="scientific">Coccomyxa subellipsoidea</name>
    <dbReference type="NCBI Taxonomy" id="248742"/>
    <lineage>
        <taxon>Eukaryota</taxon>
        <taxon>Viridiplantae</taxon>
        <taxon>Chlorophyta</taxon>
        <taxon>core chlorophytes</taxon>
        <taxon>Trebouxiophyceae</taxon>
        <taxon>Trebouxiophyceae incertae sedis</taxon>
        <taxon>Coccomyxaceae</taxon>
        <taxon>Coccomyxa</taxon>
    </lineage>
</organism>
<proteinExistence type="predicted"/>
<dbReference type="EMBL" id="JALJOT010000010">
    <property type="protein sequence ID" value="KAK9906797.1"/>
    <property type="molecule type" value="Genomic_DNA"/>
</dbReference>
<reference evidence="2 3" key="1">
    <citation type="journal article" date="2024" name="Nat. Commun.">
        <title>Phylogenomics reveals the evolutionary origins of lichenization in chlorophyte algae.</title>
        <authorList>
            <person name="Puginier C."/>
            <person name="Libourel C."/>
            <person name="Otte J."/>
            <person name="Skaloud P."/>
            <person name="Haon M."/>
            <person name="Grisel S."/>
            <person name="Petersen M."/>
            <person name="Berrin J.G."/>
            <person name="Delaux P.M."/>
            <person name="Dal Grande F."/>
            <person name="Keller J."/>
        </authorList>
    </citation>
    <scope>NUCLEOTIDE SEQUENCE [LARGE SCALE GENOMIC DNA]</scope>
    <source>
        <strain evidence="2 3">SAG 216-7</strain>
    </source>
</reference>
<keyword evidence="3" id="KW-1185">Reference proteome</keyword>
<protein>
    <submittedName>
        <fullName evidence="2">Uncharacterized protein</fullName>
    </submittedName>
</protein>
<gene>
    <name evidence="2" type="ORF">WJX75_008188</name>
</gene>
<feature type="compositionally biased region" description="Low complexity" evidence="1">
    <location>
        <begin position="52"/>
        <end position="61"/>
    </location>
</feature>
<evidence type="ECO:0000313" key="3">
    <source>
        <dbReference type="Proteomes" id="UP001491310"/>
    </source>
</evidence>
<accession>A0ABR2YJS7</accession>
<comment type="caution">
    <text evidence="2">The sequence shown here is derived from an EMBL/GenBank/DDBJ whole genome shotgun (WGS) entry which is preliminary data.</text>
</comment>
<evidence type="ECO:0000256" key="1">
    <source>
        <dbReference type="SAM" id="MobiDB-lite"/>
    </source>
</evidence>
<name>A0ABR2YJS7_9CHLO</name>
<evidence type="ECO:0000313" key="2">
    <source>
        <dbReference type="EMBL" id="KAK9906797.1"/>
    </source>
</evidence>
<sequence>MSLNPKGTLDDMRLDLLDIRSNRDRGPEPLPGAIDCLADRTTRAYNKRATEKPLASSLKAAAAEDRPVPAQQCLQAKTAAEPPQEADFKSPWVYFLPVSTPLL</sequence>
<dbReference type="Proteomes" id="UP001491310">
    <property type="component" value="Unassembled WGS sequence"/>
</dbReference>